<protein>
    <submittedName>
        <fullName evidence="2">Uncharacterized protein</fullName>
    </submittedName>
</protein>
<dbReference type="AlphaFoldDB" id="A0A699YMG3"/>
<name>A0A699YMG3_HAELA</name>
<keyword evidence="3" id="KW-1185">Reference proteome</keyword>
<evidence type="ECO:0000313" key="3">
    <source>
        <dbReference type="Proteomes" id="UP000485058"/>
    </source>
</evidence>
<evidence type="ECO:0000256" key="1">
    <source>
        <dbReference type="SAM" id="MobiDB-lite"/>
    </source>
</evidence>
<feature type="compositionally biased region" description="Low complexity" evidence="1">
    <location>
        <begin position="1"/>
        <end position="20"/>
    </location>
</feature>
<gene>
    <name evidence="2" type="ORF">HaLaN_04119</name>
</gene>
<proteinExistence type="predicted"/>
<dbReference type="EMBL" id="BLLF01000205">
    <property type="protein sequence ID" value="GFH09048.1"/>
    <property type="molecule type" value="Genomic_DNA"/>
</dbReference>
<feature type="region of interest" description="Disordered" evidence="1">
    <location>
        <begin position="1"/>
        <end position="43"/>
    </location>
</feature>
<organism evidence="2 3">
    <name type="scientific">Haematococcus lacustris</name>
    <name type="common">Green alga</name>
    <name type="synonym">Haematococcus pluvialis</name>
    <dbReference type="NCBI Taxonomy" id="44745"/>
    <lineage>
        <taxon>Eukaryota</taxon>
        <taxon>Viridiplantae</taxon>
        <taxon>Chlorophyta</taxon>
        <taxon>core chlorophytes</taxon>
        <taxon>Chlorophyceae</taxon>
        <taxon>CS clade</taxon>
        <taxon>Chlamydomonadales</taxon>
        <taxon>Haematococcaceae</taxon>
        <taxon>Haematococcus</taxon>
    </lineage>
</organism>
<dbReference type="Proteomes" id="UP000485058">
    <property type="component" value="Unassembled WGS sequence"/>
</dbReference>
<evidence type="ECO:0000313" key="2">
    <source>
        <dbReference type="EMBL" id="GFH09048.1"/>
    </source>
</evidence>
<feature type="region of interest" description="Disordered" evidence="1">
    <location>
        <begin position="227"/>
        <end position="251"/>
    </location>
</feature>
<accession>A0A699YMG3</accession>
<comment type="caution">
    <text evidence="2">The sequence shown here is derived from an EMBL/GenBank/DDBJ whole genome shotgun (WGS) entry which is preliminary data.</text>
</comment>
<sequence length="328" mass="34367">MPPLPACSRPASAAPCSQPRLGSGGWPWPPAATTGVSPASPWGDRQLRAARASCQLLTYTQDRAWRAWPWMGRGRPVIQSLGLHCLGGTAGGRSGRWGLGGCLGKVGEWASGQGGEGGQVGGWAGRSGGQKVGHQAIVHLSEGLAVQVCLAPVCRQDAMGGVGQRGEERSCNARIAGFNGPRHCPDKRDRGWALCGHDTPAGAAHADCSLAAGPEEVELPTADDANADIGESRSMTGSEAWDPQRSLPRSTRMDVGAKAKLLIDRARLVWLCHRLGLQPPPTGSDDTQAPAHLMWGSSTASGRCARLVQYVPSTVTGENKLLLCSLRI</sequence>
<reference evidence="2 3" key="1">
    <citation type="submission" date="2020-02" db="EMBL/GenBank/DDBJ databases">
        <title>Draft genome sequence of Haematococcus lacustris strain NIES-144.</title>
        <authorList>
            <person name="Morimoto D."/>
            <person name="Nakagawa S."/>
            <person name="Yoshida T."/>
            <person name="Sawayama S."/>
        </authorList>
    </citation>
    <scope>NUCLEOTIDE SEQUENCE [LARGE SCALE GENOMIC DNA]</scope>
    <source>
        <strain evidence="2 3">NIES-144</strain>
    </source>
</reference>